<sequence>MKYDGYLICSGNSKKQINQFKRMFARDNLAFISKNDQYLQMRSVLRSQGIYSLDVNVKKENVGHFSVRVIEPIMLNMEVYKVINQLAEKLFREETVYGIKDYDGLDRINNSIVAGFGGVELYPTITAKAAALWHKIASTQVFQNGNKRTALLAAIYFMNINFYSFDVQDGNEMYNISVQAANKQLSIKQIERYISEHVSLGYKNMSSVLSSGDFNINIDVKIDLNNNEE</sequence>
<dbReference type="InterPro" id="IPR006440">
    <property type="entry name" value="Doc"/>
</dbReference>
<gene>
    <name evidence="2" type="ORF">ACEN34_06985</name>
</gene>
<evidence type="ECO:0000313" key="3">
    <source>
        <dbReference type="Proteomes" id="UP001625389"/>
    </source>
</evidence>
<organism evidence="2 3">
    <name type="scientific">Loigolactobacillus zhaoyuanensis</name>
    <dbReference type="NCBI Taxonomy" id="2486017"/>
    <lineage>
        <taxon>Bacteria</taxon>
        <taxon>Bacillati</taxon>
        <taxon>Bacillota</taxon>
        <taxon>Bacilli</taxon>
        <taxon>Lactobacillales</taxon>
        <taxon>Lactobacillaceae</taxon>
        <taxon>Loigolactobacillus</taxon>
    </lineage>
</organism>
<accession>A0ABW8UCY9</accession>
<dbReference type="EMBL" id="JBGQPK010000023">
    <property type="protein sequence ID" value="MFL2029361.1"/>
    <property type="molecule type" value="Genomic_DNA"/>
</dbReference>
<dbReference type="NCBIfam" id="TIGR01550">
    <property type="entry name" value="DOC_P1"/>
    <property type="match status" value="1"/>
</dbReference>
<dbReference type="Pfam" id="PF02661">
    <property type="entry name" value="Fic"/>
    <property type="match status" value="1"/>
</dbReference>
<dbReference type="InterPro" id="IPR053737">
    <property type="entry name" value="Type_II_TA_Toxin"/>
</dbReference>
<dbReference type="InterPro" id="IPR003812">
    <property type="entry name" value="Fido"/>
</dbReference>
<reference evidence="2 3" key="1">
    <citation type="submission" date="2024-08" db="EMBL/GenBank/DDBJ databases">
        <authorList>
            <person name="Arias E."/>
        </authorList>
    </citation>
    <scope>NUCLEOTIDE SEQUENCE [LARGE SCALE GENOMIC DNA]</scope>
    <source>
        <strain evidence="2 3">FAM 25317</strain>
    </source>
</reference>
<dbReference type="PROSITE" id="PS51459">
    <property type="entry name" value="FIDO"/>
    <property type="match status" value="1"/>
</dbReference>
<evidence type="ECO:0000313" key="2">
    <source>
        <dbReference type="EMBL" id="MFL2029361.1"/>
    </source>
</evidence>
<keyword evidence="3" id="KW-1185">Reference proteome</keyword>
<evidence type="ECO:0000259" key="1">
    <source>
        <dbReference type="PROSITE" id="PS51459"/>
    </source>
</evidence>
<name>A0ABW8UCY9_9LACO</name>
<feature type="domain" description="Fido" evidence="1">
    <location>
        <begin position="75"/>
        <end position="196"/>
    </location>
</feature>
<proteinExistence type="predicted"/>
<protein>
    <submittedName>
        <fullName evidence="2">Type II toxin-antitoxin system death-on-curing family toxin</fullName>
    </submittedName>
</protein>
<dbReference type="Proteomes" id="UP001625389">
    <property type="component" value="Unassembled WGS sequence"/>
</dbReference>
<comment type="caution">
    <text evidence="2">The sequence shown here is derived from an EMBL/GenBank/DDBJ whole genome shotgun (WGS) entry which is preliminary data.</text>
</comment>
<dbReference type="RefSeq" id="WP_407137381.1">
    <property type="nucleotide sequence ID" value="NZ_JBGQPK010000023.1"/>
</dbReference>
<dbReference type="Gene3D" id="1.20.120.1870">
    <property type="entry name" value="Fic/DOC protein, Fido domain"/>
    <property type="match status" value="1"/>
</dbReference>